<feature type="transmembrane region" description="Helical" evidence="1">
    <location>
        <begin position="194"/>
        <end position="223"/>
    </location>
</feature>
<comment type="caution">
    <text evidence="2">The sequence shown here is derived from an EMBL/GenBank/DDBJ whole genome shotgun (WGS) entry which is preliminary data.</text>
</comment>
<keyword evidence="1" id="KW-1133">Transmembrane helix</keyword>
<proteinExistence type="predicted"/>
<keyword evidence="3" id="KW-1185">Reference proteome</keyword>
<evidence type="ECO:0000256" key="1">
    <source>
        <dbReference type="SAM" id="Phobius"/>
    </source>
</evidence>
<evidence type="ECO:0000313" key="2">
    <source>
        <dbReference type="EMBL" id="CAK0879537.1"/>
    </source>
</evidence>
<dbReference type="Proteomes" id="UP001189429">
    <property type="component" value="Unassembled WGS sequence"/>
</dbReference>
<name>A0ABN9W0N1_9DINO</name>
<protein>
    <submittedName>
        <fullName evidence="2">Uncharacterized protein</fullName>
    </submittedName>
</protein>
<accession>A0ABN9W0N1</accession>
<organism evidence="2 3">
    <name type="scientific">Prorocentrum cordatum</name>
    <dbReference type="NCBI Taxonomy" id="2364126"/>
    <lineage>
        <taxon>Eukaryota</taxon>
        <taxon>Sar</taxon>
        <taxon>Alveolata</taxon>
        <taxon>Dinophyceae</taxon>
        <taxon>Prorocentrales</taxon>
        <taxon>Prorocentraceae</taxon>
        <taxon>Prorocentrum</taxon>
    </lineage>
</organism>
<sequence length="224" mass="23417">GGSRMNDPDRGSRLLLFGILESSAAPRSPRGPSEFAPAHRSFALLPQAPVEPVEAQDDPCEHCTTGLLSAPRQGPGLLLTLGPQATDVRRQVLGTVLGGRRTFQRLAALAPLVRGSTAPLQPAFLRAVGPEATAAGSGAGPHPFLLVEEPAADSELVAGPFAREGEGGATAGEVLEARPLRMPGPGSKASGRRFLIVFGLLCEPIFLLLLLLHLLLPLLLILFL</sequence>
<gene>
    <name evidence="2" type="ORF">PCOR1329_LOCUS62937</name>
</gene>
<reference evidence="2" key="1">
    <citation type="submission" date="2023-10" db="EMBL/GenBank/DDBJ databases">
        <authorList>
            <person name="Chen Y."/>
            <person name="Shah S."/>
            <person name="Dougan E. K."/>
            <person name="Thang M."/>
            <person name="Chan C."/>
        </authorList>
    </citation>
    <scope>NUCLEOTIDE SEQUENCE [LARGE SCALE GENOMIC DNA]</scope>
</reference>
<dbReference type="EMBL" id="CAUYUJ010017969">
    <property type="protein sequence ID" value="CAK0879537.1"/>
    <property type="molecule type" value="Genomic_DNA"/>
</dbReference>
<feature type="non-terminal residue" evidence="2">
    <location>
        <position position="224"/>
    </location>
</feature>
<keyword evidence="1" id="KW-0472">Membrane</keyword>
<keyword evidence="1" id="KW-0812">Transmembrane</keyword>
<evidence type="ECO:0000313" key="3">
    <source>
        <dbReference type="Proteomes" id="UP001189429"/>
    </source>
</evidence>
<feature type="non-terminal residue" evidence="2">
    <location>
        <position position="1"/>
    </location>
</feature>